<dbReference type="Proteomes" id="UP000617531">
    <property type="component" value="Unassembled WGS sequence"/>
</dbReference>
<name>A0A8J3LYA2_9MICO</name>
<keyword evidence="3" id="KW-1185">Reference proteome</keyword>
<comment type="caution">
    <text evidence="2">The sequence shown here is derived from an EMBL/GenBank/DDBJ whole genome shotgun (WGS) entry which is preliminary data.</text>
</comment>
<accession>A0A8J3LYA2</accession>
<dbReference type="RefSeq" id="WP_191281908.1">
    <property type="nucleotide sequence ID" value="NZ_BNAI01000001.1"/>
</dbReference>
<organism evidence="2 3">
    <name type="scientific">Pseudolysinimonas yzui</name>
    <dbReference type="NCBI Taxonomy" id="2708254"/>
    <lineage>
        <taxon>Bacteria</taxon>
        <taxon>Bacillati</taxon>
        <taxon>Actinomycetota</taxon>
        <taxon>Actinomycetes</taxon>
        <taxon>Micrococcales</taxon>
        <taxon>Microbacteriaceae</taxon>
        <taxon>Pseudolysinimonas</taxon>
    </lineage>
</organism>
<protein>
    <recommendedName>
        <fullName evidence="1">DUF7455 domain-containing protein</fullName>
    </recommendedName>
</protein>
<feature type="domain" description="DUF7455" evidence="1">
    <location>
        <begin position="20"/>
        <end position="72"/>
    </location>
</feature>
<reference evidence="2" key="1">
    <citation type="journal article" date="2014" name="Int. J. Syst. Evol. Microbiol.">
        <title>Complete genome sequence of Corynebacterium casei LMG S-19264T (=DSM 44701T), isolated from a smear-ripened cheese.</title>
        <authorList>
            <consortium name="US DOE Joint Genome Institute (JGI-PGF)"/>
            <person name="Walter F."/>
            <person name="Albersmeier A."/>
            <person name="Kalinowski J."/>
            <person name="Ruckert C."/>
        </authorList>
    </citation>
    <scope>NUCLEOTIDE SEQUENCE</scope>
    <source>
        <strain evidence="2">CGMCC 1.16548</strain>
    </source>
</reference>
<evidence type="ECO:0000259" key="1">
    <source>
        <dbReference type="Pfam" id="PF24254"/>
    </source>
</evidence>
<dbReference type="AlphaFoldDB" id="A0A8J3LYA2"/>
<sequence>MSQFASDSSVDELEVGTPMLTALDRCDYCGAQAYVKATLATGELLFCAHHAAEFKEKVQPIALDWHDESSRLLAPVTD</sequence>
<dbReference type="EMBL" id="BNAI01000001">
    <property type="protein sequence ID" value="GHF08334.1"/>
    <property type="molecule type" value="Genomic_DNA"/>
</dbReference>
<evidence type="ECO:0000313" key="2">
    <source>
        <dbReference type="EMBL" id="GHF08334.1"/>
    </source>
</evidence>
<evidence type="ECO:0000313" key="3">
    <source>
        <dbReference type="Proteomes" id="UP000617531"/>
    </source>
</evidence>
<proteinExistence type="predicted"/>
<reference evidence="2" key="2">
    <citation type="submission" date="2020-09" db="EMBL/GenBank/DDBJ databases">
        <authorList>
            <person name="Sun Q."/>
            <person name="Zhou Y."/>
        </authorList>
    </citation>
    <scope>NUCLEOTIDE SEQUENCE</scope>
    <source>
        <strain evidence="2">CGMCC 1.16548</strain>
    </source>
</reference>
<dbReference type="InterPro" id="IPR055878">
    <property type="entry name" value="DUF7455"/>
</dbReference>
<dbReference type="Pfam" id="PF24254">
    <property type="entry name" value="DUF7455"/>
    <property type="match status" value="1"/>
</dbReference>
<gene>
    <name evidence="2" type="ORF">GCM10011600_06440</name>
</gene>